<feature type="domain" description="UvrD-like helicase C-terminal" evidence="7">
    <location>
        <begin position="448"/>
        <end position="496"/>
    </location>
</feature>
<dbReference type="InterPro" id="IPR027785">
    <property type="entry name" value="UvrD-like_helicase_C"/>
</dbReference>
<dbReference type="Proteomes" id="UP001156940">
    <property type="component" value="Unassembled WGS sequence"/>
</dbReference>
<dbReference type="EMBL" id="JARXRM010000025">
    <property type="protein sequence ID" value="MDH5822522.1"/>
    <property type="molecule type" value="Genomic_DNA"/>
</dbReference>
<keyword evidence="4" id="KW-0067">ATP-binding</keyword>
<evidence type="ECO:0000256" key="3">
    <source>
        <dbReference type="ARBA" id="ARBA00022806"/>
    </source>
</evidence>
<sequence>MSDAAVAALLRSDRRLVLIEAAAGCGKTYQGASYAKDAISTIGSGRLLILTHTHAACAVFAERTKGAGSRVEIKTIDALIMQVATAYHQALGLPADLASWAWRDNGKGFSIIASKVAMFLTAHPMVAKALATRYPVVVCDEHQDSSADQHIVVTALHRNGALLRIFGDPLQRIYGGRTAKEAKADQERWEALKDVAACEVLDSPHRWQTGCPELGAWIQLARQNLQSGQPIDLTGPKPRSLTILFANNTARQRGVYSLSRDVRRPIDRLVDSSDQLMILASQNELISALRAFWFRRIPIWEGHTRNALAGLIGVLKDRDGDAEGIVRGLIEFMSNVAVGFTPSSHGERLLQEVREGCIRRANGKPAHLQAIARLVLENPSSKGVSSAVELIRNLIRDKAPGFAEVKIDHWAEFGDAIRLGLFSDAEEGFAEIARRRSYSRPSPPLRALSSVHKAKGLECDHAMVMACDKAQFSATTYAKCRMYVALSRAKKSLTLVVSDSNPTPLFKL</sequence>
<evidence type="ECO:0000256" key="4">
    <source>
        <dbReference type="ARBA" id="ARBA00022840"/>
    </source>
</evidence>
<proteinExistence type="predicted"/>
<keyword evidence="2" id="KW-0378">Hydrolase</keyword>
<evidence type="ECO:0000256" key="5">
    <source>
        <dbReference type="ARBA" id="ARBA00034923"/>
    </source>
</evidence>
<name>A0ABT6J6R2_9GAMM</name>
<reference evidence="8 9" key="1">
    <citation type="submission" date="2023-04" db="EMBL/GenBank/DDBJ databases">
        <title>Luteimonas endophyticus RD2P54.</title>
        <authorList>
            <person name="Sun J.-Q."/>
        </authorList>
    </citation>
    <scope>NUCLEOTIDE SEQUENCE [LARGE SCALE GENOMIC DNA]</scope>
    <source>
        <strain evidence="8 9">RD2P54</strain>
    </source>
</reference>
<keyword evidence="9" id="KW-1185">Reference proteome</keyword>
<evidence type="ECO:0000259" key="7">
    <source>
        <dbReference type="Pfam" id="PF13538"/>
    </source>
</evidence>
<dbReference type="Pfam" id="PF13538">
    <property type="entry name" value="UvrD_C_2"/>
    <property type="match status" value="1"/>
</dbReference>
<dbReference type="Gene3D" id="3.40.50.300">
    <property type="entry name" value="P-loop containing nucleotide triphosphate hydrolases"/>
    <property type="match status" value="2"/>
</dbReference>
<dbReference type="RefSeq" id="WP_280573451.1">
    <property type="nucleotide sequence ID" value="NZ_JARXRM010000025.1"/>
</dbReference>
<protein>
    <recommendedName>
        <fullName evidence="5">DNA 3'-5' helicase II</fullName>
    </recommendedName>
</protein>
<dbReference type="PANTHER" id="PTHR11070:SF2">
    <property type="entry name" value="ATP-DEPENDENT DNA HELICASE SRS2"/>
    <property type="match status" value="1"/>
</dbReference>
<dbReference type="InterPro" id="IPR000212">
    <property type="entry name" value="DNA_helicase_UvrD/REP"/>
</dbReference>
<dbReference type="InterPro" id="IPR027417">
    <property type="entry name" value="P-loop_NTPase"/>
</dbReference>
<accession>A0ABT6J6R2</accession>
<gene>
    <name evidence="8" type="ORF">QFW77_05900</name>
</gene>
<evidence type="ECO:0000256" key="1">
    <source>
        <dbReference type="ARBA" id="ARBA00022741"/>
    </source>
</evidence>
<keyword evidence="3" id="KW-0347">Helicase</keyword>
<dbReference type="Pfam" id="PF00580">
    <property type="entry name" value="UvrD-helicase"/>
    <property type="match status" value="1"/>
</dbReference>
<dbReference type="SUPFAM" id="SSF52540">
    <property type="entry name" value="P-loop containing nucleoside triphosphate hydrolases"/>
    <property type="match status" value="1"/>
</dbReference>
<organism evidence="8 9">
    <name type="scientific">Luteimonas endophytica</name>
    <dbReference type="NCBI Taxonomy" id="3042023"/>
    <lineage>
        <taxon>Bacteria</taxon>
        <taxon>Pseudomonadati</taxon>
        <taxon>Pseudomonadota</taxon>
        <taxon>Gammaproteobacteria</taxon>
        <taxon>Lysobacterales</taxon>
        <taxon>Lysobacteraceae</taxon>
        <taxon>Luteimonas</taxon>
    </lineage>
</organism>
<feature type="domain" description="UvrD-like helicase ATP-binding" evidence="6">
    <location>
        <begin position="105"/>
        <end position="180"/>
    </location>
</feature>
<evidence type="ECO:0000313" key="9">
    <source>
        <dbReference type="Proteomes" id="UP001156940"/>
    </source>
</evidence>
<keyword evidence="1" id="KW-0547">Nucleotide-binding</keyword>
<evidence type="ECO:0000256" key="2">
    <source>
        <dbReference type="ARBA" id="ARBA00022801"/>
    </source>
</evidence>
<evidence type="ECO:0000313" key="8">
    <source>
        <dbReference type="EMBL" id="MDH5822522.1"/>
    </source>
</evidence>
<comment type="caution">
    <text evidence="8">The sequence shown here is derived from an EMBL/GenBank/DDBJ whole genome shotgun (WGS) entry which is preliminary data.</text>
</comment>
<dbReference type="PANTHER" id="PTHR11070">
    <property type="entry name" value="UVRD / RECB / PCRA DNA HELICASE FAMILY MEMBER"/>
    <property type="match status" value="1"/>
</dbReference>
<dbReference type="InterPro" id="IPR014016">
    <property type="entry name" value="UvrD-like_ATP-bd"/>
</dbReference>
<evidence type="ECO:0000259" key="6">
    <source>
        <dbReference type="Pfam" id="PF00580"/>
    </source>
</evidence>